<feature type="domain" description="Response regulatory" evidence="2">
    <location>
        <begin position="4"/>
        <end position="119"/>
    </location>
</feature>
<dbReference type="InterPro" id="IPR001789">
    <property type="entry name" value="Sig_transdc_resp-reg_receiver"/>
</dbReference>
<keyword evidence="1" id="KW-0597">Phosphoprotein</keyword>
<sequence length="121" mass="13029">MSKNLLIVDDALFMRMVIKDVAKEAGWTVAGEASDGCEAVALFDRLRPNLVTLDLVMPNMGGLEALGEMLKIEPTASVVVVSALDQKDTLVEAIRLGARDFIVKPFEKDRILGLLDKASGG</sequence>
<dbReference type="SMART" id="SM00448">
    <property type="entry name" value="REC"/>
    <property type="match status" value="1"/>
</dbReference>
<dbReference type="RefSeq" id="WP_145263163.1">
    <property type="nucleotide sequence ID" value="NZ_CP036279.1"/>
</dbReference>
<name>A0A518BCN4_9BACT</name>
<dbReference type="InterPro" id="IPR011006">
    <property type="entry name" value="CheY-like_superfamily"/>
</dbReference>
<feature type="modified residue" description="4-aspartylphosphate" evidence="1">
    <location>
        <position position="54"/>
    </location>
</feature>
<dbReference type="PANTHER" id="PTHR43228:SF1">
    <property type="entry name" value="TWO-COMPONENT RESPONSE REGULATOR ARR22"/>
    <property type="match status" value="1"/>
</dbReference>
<accession>A0A518BCN4</accession>
<dbReference type="EMBL" id="CP036279">
    <property type="protein sequence ID" value="QDU64750.1"/>
    <property type="molecule type" value="Genomic_DNA"/>
</dbReference>
<dbReference type="Pfam" id="PF00072">
    <property type="entry name" value="Response_reg"/>
    <property type="match status" value="1"/>
</dbReference>
<gene>
    <name evidence="3" type="primary">cheY</name>
    <name evidence="3" type="ORF">Pan216_56420</name>
</gene>
<dbReference type="KEGG" id="knv:Pan216_56420"/>
<organism evidence="3 4">
    <name type="scientific">Kolteria novifilia</name>
    <dbReference type="NCBI Taxonomy" id="2527975"/>
    <lineage>
        <taxon>Bacteria</taxon>
        <taxon>Pseudomonadati</taxon>
        <taxon>Planctomycetota</taxon>
        <taxon>Planctomycetia</taxon>
        <taxon>Kolteriales</taxon>
        <taxon>Kolteriaceae</taxon>
        <taxon>Kolteria</taxon>
    </lineage>
</organism>
<dbReference type="InterPro" id="IPR052048">
    <property type="entry name" value="ST_Response_Regulator"/>
</dbReference>
<dbReference type="SUPFAM" id="SSF52172">
    <property type="entry name" value="CheY-like"/>
    <property type="match status" value="1"/>
</dbReference>
<dbReference type="PANTHER" id="PTHR43228">
    <property type="entry name" value="TWO-COMPONENT RESPONSE REGULATOR"/>
    <property type="match status" value="1"/>
</dbReference>
<dbReference type="GO" id="GO:0000160">
    <property type="term" value="P:phosphorelay signal transduction system"/>
    <property type="evidence" value="ECO:0007669"/>
    <property type="project" value="InterPro"/>
</dbReference>
<protein>
    <submittedName>
        <fullName evidence="3">Chemotaxis protein CheY</fullName>
    </submittedName>
</protein>
<dbReference type="AlphaFoldDB" id="A0A518BCN4"/>
<dbReference type="Proteomes" id="UP000317093">
    <property type="component" value="Chromosome"/>
</dbReference>
<evidence type="ECO:0000313" key="3">
    <source>
        <dbReference type="EMBL" id="QDU64750.1"/>
    </source>
</evidence>
<dbReference type="PROSITE" id="PS50110">
    <property type="entry name" value="RESPONSE_REGULATORY"/>
    <property type="match status" value="1"/>
</dbReference>
<evidence type="ECO:0000256" key="1">
    <source>
        <dbReference type="PROSITE-ProRule" id="PRU00169"/>
    </source>
</evidence>
<dbReference type="OrthoDB" id="9813953at2"/>
<dbReference type="Gene3D" id="3.40.50.2300">
    <property type="match status" value="1"/>
</dbReference>
<evidence type="ECO:0000259" key="2">
    <source>
        <dbReference type="PROSITE" id="PS50110"/>
    </source>
</evidence>
<keyword evidence="4" id="KW-1185">Reference proteome</keyword>
<reference evidence="3 4" key="1">
    <citation type="submission" date="2019-02" db="EMBL/GenBank/DDBJ databases">
        <title>Deep-cultivation of Planctomycetes and their phenomic and genomic characterization uncovers novel biology.</title>
        <authorList>
            <person name="Wiegand S."/>
            <person name="Jogler M."/>
            <person name="Boedeker C."/>
            <person name="Pinto D."/>
            <person name="Vollmers J."/>
            <person name="Rivas-Marin E."/>
            <person name="Kohn T."/>
            <person name="Peeters S.H."/>
            <person name="Heuer A."/>
            <person name="Rast P."/>
            <person name="Oberbeckmann S."/>
            <person name="Bunk B."/>
            <person name="Jeske O."/>
            <person name="Meyerdierks A."/>
            <person name="Storesund J.E."/>
            <person name="Kallscheuer N."/>
            <person name="Luecker S."/>
            <person name="Lage O.M."/>
            <person name="Pohl T."/>
            <person name="Merkel B.J."/>
            <person name="Hornburger P."/>
            <person name="Mueller R.-W."/>
            <person name="Bruemmer F."/>
            <person name="Labrenz M."/>
            <person name="Spormann A.M."/>
            <person name="Op den Camp H."/>
            <person name="Overmann J."/>
            <person name="Amann R."/>
            <person name="Jetten M.S.M."/>
            <person name="Mascher T."/>
            <person name="Medema M.H."/>
            <person name="Devos D.P."/>
            <person name="Kaster A.-K."/>
            <person name="Ovreas L."/>
            <person name="Rohde M."/>
            <person name="Galperin M.Y."/>
            <person name="Jogler C."/>
        </authorList>
    </citation>
    <scope>NUCLEOTIDE SEQUENCE [LARGE SCALE GENOMIC DNA]</scope>
    <source>
        <strain evidence="3 4">Pan216</strain>
    </source>
</reference>
<evidence type="ECO:0000313" key="4">
    <source>
        <dbReference type="Proteomes" id="UP000317093"/>
    </source>
</evidence>
<proteinExistence type="predicted"/>